<protein>
    <submittedName>
        <fullName evidence="3">Electron carrier/protein disulfide oxidoreductase</fullName>
    </submittedName>
</protein>
<dbReference type="Gene3D" id="1.10.10.10">
    <property type="entry name" value="Winged helix-like DNA-binding domain superfamily/Winged helix DNA-binding domain"/>
    <property type="match status" value="1"/>
</dbReference>
<feature type="compositionally biased region" description="Basic and acidic residues" evidence="1">
    <location>
        <begin position="33"/>
        <end position="49"/>
    </location>
</feature>
<dbReference type="SUPFAM" id="SSF52833">
    <property type="entry name" value="Thioredoxin-like"/>
    <property type="match status" value="1"/>
</dbReference>
<feature type="domain" description="DEP" evidence="2">
    <location>
        <begin position="626"/>
        <end position="699"/>
    </location>
</feature>
<dbReference type="eggNOG" id="ENOG502QS72">
    <property type="taxonomic scope" value="Eukaryota"/>
</dbReference>
<organism evidence="3 5">
    <name type="scientific">Medicago truncatula</name>
    <name type="common">Barrel medic</name>
    <name type="synonym">Medicago tribuloides</name>
    <dbReference type="NCBI Taxonomy" id="3880"/>
    <lineage>
        <taxon>Eukaryota</taxon>
        <taxon>Viridiplantae</taxon>
        <taxon>Streptophyta</taxon>
        <taxon>Embryophyta</taxon>
        <taxon>Tracheophyta</taxon>
        <taxon>Spermatophyta</taxon>
        <taxon>Magnoliopsida</taxon>
        <taxon>eudicotyledons</taxon>
        <taxon>Gunneridae</taxon>
        <taxon>Pentapetalae</taxon>
        <taxon>rosids</taxon>
        <taxon>fabids</taxon>
        <taxon>Fabales</taxon>
        <taxon>Fabaceae</taxon>
        <taxon>Papilionoideae</taxon>
        <taxon>50 kb inversion clade</taxon>
        <taxon>NPAAA clade</taxon>
        <taxon>Hologalegina</taxon>
        <taxon>IRL clade</taxon>
        <taxon>Trifolieae</taxon>
        <taxon>Medicago</taxon>
    </lineage>
</organism>
<feature type="compositionally biased region" description="Basic and acidic residues" evidence="1">
    <location>
        <begin position="322"/>
        <end position="339"/>
    </location>
</feature>
<dbReference type="PANTHER" id="PTHR46361">
    <property type="entry name" value="ELECTRON CARRIER/ PROTEIN DISULFIDE OXIDOREDUCTASE"/>
    <property type="match status" value="1"/>
</dbReference>
<name>G7K960_MEDTR</name>
<dbReference type="EMBL" id="CM001221">
    <property type="protein sequence ID" value="AES97882.1"/>
    <property type="molecule type" value="Genomic_DNA"/>
</dbReference>
<reference evidence="3 5" key="2">
    <citation type="journal article" date="2014" name="BMC Genomics">
        <title>An improved genome release (version Mt4.0) for the model legume Medicago truncatula.</title>
        <authorList>
            <person name="Tang H."/>
            <person name="Krishnakumar V."/>
            <person name="Bidwell S."/>
            <person name="Rosen B."/>
            <person name="Chan A."/>
            <person name="Zhou S."/>
            <person name="Gentzbittel L."/>
            <person name="Childs K.L."/>
            <person name="Yandell M."/>
            <person name="Gundlach H."/>
            <person name="Mayer K.F."/>
            <person name="Schwartz D.C."/>
            <person name="Town C.D."/>
        </authorList>
    </citation>
    <scope>GENOME REANNOTATION</scope>
    <source>
        <strain evidence="4 5">cv. Jemalong A17</strain>
    </source>
</reference>
<evidence type="ECO:0000256" key="1">
    <source>
        <dbReference type="SAM" id="MobiDB-lite"/>
    </source>
</evidence>
<keyword evidence="5" id="KW-1185">Reference proteome</keyword>
<dbReference type="CDD" id="cd04371">
    <property type="entry name" value="DEP"/>
    <property type="match status" value="1"/>
</dbReference>
<evidence type="ECO:0000259" key="2">
    <source>
        <dbReference type="PROSITE" id="PS50186"/>
    </source>
</evidence>
<dbReference type="EnsemblPlants" id="AES97882">
    <property type="protein sequence ID" value="AES97882"/>
    <property type="gene ID" value="MTR_5g061340"/>
</dbReference>
<feature type="compositionally biased region" description="Acidic residues" evidence="1">
    <location>
        <begin position="1"/>
        <end position="10"/>
    </location>
</feature>
<dbReference type="InterPro" id="IPR036388">
    <property type="entry name" value="WH-like_DNA-bd_sf"/>
</dbReference>
<feature type="compositionally biased region" description="Basic and acidic residues" evidence="1">
    <location>
        <begin position="457"/>
        <end position="493"/>
    </location>
</feature>
<dbReference type="GO" id="GO:0035556">
    <property type="term" value="P:intracellular signal transduction"/>
    <property type="evidence" value="ECO:0007669"/>
    <property type="project" value="InterPro"/>
</dbReference>
<dbReference type="PANTHER" id="PTHR46361:SF3">
    <property type="entry name" value="ELECTRON CARRIER_ PROTEIN DISULFIDE OXIDOREDUCTASE"/>
    <property type="match status" value="1"/>
</dbReference>
<feature type="compositionally biased region" description="Basic and acidic residues" evidence="1">
    <location>
        <begin position="233"/>
        <end position="247"/>
    </location>
</feature>
<dbReference type="Gene3D" id="3.40.30.10">
    <property type="entry name" value="Glutaredoxin"/>
    <property type="match status" value="1"/>
</dbReference>
<dbReference type="InterPro" id="IPR006869">
    <property type="entry name" value="DUF547"/>
</dbReference>
<dbReference type="SMART" id="SM00049">
    <property type="entry name" value="DEP"/>
    <property type="match status" value="1"/>
</dbReference>
<accession>G7K960</accession>
<dbReference type="PROSITE" id="PS50186">
    <property type="entry name" value="DEP"/>
    <property type="match status" value="1"/>
</dbReference>
<gene>
    <name evidence="4" type="primary">11436064</name>
    <name evidence="3" type="ordered locus">MTR_5g061340</name>
</gene>
<feature type="compositionally biased region" description="Basic and acidic residues" evidence="1">
    <location>
        <begin position="205"/>
        <end position="226"/>
    </location>
</feature>
<feature type="compositionally biased region" description="Low complexity" evidence="1">
    <location>
        <begin position="292"/>
        <end position="301"/>
    </location>
</feature>
<dbReference type="SUPFAM" id="SSF46785">
    <property type="entry name" value="Winged helix' DNA-binding domain"/>
    <property type="match status" value="1"/>
</dbReference>
<reference evidence="4" key="3">
    <citation type="submission" date="2015-04" db="UniProtKB">
        <authorList>
            <consortium name="EnsemblPlants"/>
        </authorList>
    </citation>
    <scope>IDENTIFICATION</scope>
    <source>
        <strain evidence="4">cv. Jemalong A17</strain>
    </source>
</reference>
<feature type="region of interest" description="Disordered" evidence="1">
    <location>
        <begin position="457"/>
        <end position="498"/>
    </location>
</feature>
<dbReference type="HOGENOM" id="CLU_012751_0_0_1"/>
<dbReference type="Proteomes" id="UP000002051">
    <property type="component" value="Chromosome 5"/>
</dbReference>
<dbReference type="OrthoDB" id="418495at2759"/>
<dbReference type="InterPro" id="IPR036390">
    <property type="entry name" value="WH_DNA-bd_sf"/>
</dbReference>
<dbReference type="PaxDb" id="3880-AES97882"/>
<dbReference type="Pfam" id="PF00462">
    <property type="entry name" value="Glutaredoxin"/>
    <property type="match status" value="1"/>
</dbReference>
<reference evidence="3 5" key="1">
    <citation type="journal article" date="2011" name="Nature">
        <title>The Medicago genome provides insight into the evolution of rhizobial symbioses.</title>
        <authorList>
            <person name="Young N.D."/>
            <person name="Debelle F."/>
            <person name="Oldroyd G.E."/>
            <person name="Geurts R."/>
            <person name="Cannon S.B."/>
            <person name="Udvardi M.K."/>
            <person name="Benedito V.A."/>
            <person name="Mayer K.F."/>
            <person name="Gouzy J."/>
            <person name="Schoof H."/>
            <person name="Van de Peer Y."/>
            <person name="Proost S."/>
            <person name="Cook D.R."/>
            <person name="Meyers B.C."/>
            <person name="Spannagl M."/>
            <person name="Cheung F."/>
            <person name="De Mita S."/>
            <person name="Krishnakumar V."/>
            <person name="Gundlach H."/>
            <person name="Zhou S."/>
            <person name="Mudge J."/>
            <person name="Bharti A.K."/>
            <person name="Murray J.D."/>
            <person name="Naoumkina M.A."/>
            <person name="Rosen B."/>
            <person name="Silverstein K.A."/>
            <person name="Tang H."/>
            <person name="Rombauts S."/>
            <person name="Zhao P.X."/>
            <person name="Zhou P."/>
            <person name="Barbe V."/>
            <person name="Bardou P."/>
            <person name="Bechner M."/>
            <person name="Bellec A."/>
            <person name="Berger A."/>
            <person name="Berges H."/>
            <person name="Bidwell S."/>
            <person name="Bisseling T."/>
            <person name="Choisne N."/>
            <person name="Couloux A."/>
            <person name="Denny R."/>
            <person name="Deshpande S."/>
            <person name="Dai X."/>
            <person name="Doyle J.J."/>
            <person name="Dudez A.M."/>
            <person name="Farmer A.D."/>
            <person name="Fouteau S."/>
            <person name="Franken C."/>
            <person name="Gibelin C."/>
            <person name="Gish J."/>
            <person name="Goldstein S."/>
            <person name="Gonzalez A.J."/>
            <person name="Green P.J."/>
            <person name="Hallab A."/>
            <person name="Hartog M."/>
            <person name="Hua A."/>
            <person name="Humphray S.J."/>
            <person name="Jeong D.H."/>
            <person name="Jing Y."/>
            <person name="Jocker A."/>
            <person name="Kenton S.M."/>
            <person name="Kim D.J."/>
            <person name="Klee K."/>
            <person name="Lai H."/>
            <person name="Lang C."/>
            <person name="Lin S."/>
            <person name="Macmil S.L."/>
            <person name="Magdelenat G."/>
            <person name="Matthews L."/>
            <person name="McCorrison J."/>
            <person name="Monaghan E.L."/>
            <person name="Mun J.H."/>
            <person name="Najar F.Z."/>
            <person name="Nicholson C."/>
            <person name="Noirot C."/>
            <person name="O'Bleness M."/>
            <person name="Paule C.R."/>
            <person name="Poulain J."/>
            <person name="Prion F."/>
            <person name="Qin B."/>
            <person name="Qu C."/>
            <person name="Retzel E.F."/>
            <person name="Riddle C."/>
            <person name="Sallet E."/>
            <person name="Samain S."/>
            <person name="Samson N."/>
            <person name="Sanders I."/>
            <person name="Saurat O."/>
            <person name="Scarpelli C."/>
            <person name="Schiex T."/>
            <person name="Segurens B."/>
            <person name="Severin A.J."/>
            <person name="Sherrier D.J."/>
            <person name="Shi R."/>
            <person name="Sims S."/>
            <person name="Singer S.R."/>
            <person name="Sinharoy S."/>
            <person name="Sterck L."/>
            <person name="Viollet A."/>
            <person name="Wang B.B."/>
            <person name="Wang K."/>
            <person name="Wang M."/>
            <person name="Wang X."/>
            <person name="Warfsmann J."/>
            <person name="Weissenbach J."/>
            <person name="White D.D."/>
            <person name="White J.D."/>
            <person name="Wiley G.B."/>
            <person name="Wincker P."/>
            <person name="Xing Y."/>
            <person name="Yang L."/>
            <person name="Yao Z."/>
            <person name="Ying F."/>
            <person name="Zhai J."/>
            <person name="Zhou L."/>
            <person name="Zuber A."/>
            <person name="Denarie J."/>
            <person name="Dixon R.A."/>
            <person name="May G.D."/>
            <person name="Schwartz D.C."/>
            <person name="Rogers J."/>
            <person name="Quetier F."/>
            <person name="Town C.D."/>
            <person name="Roe B.A."/>
        </authorList>
    </citation>
    <scope>NUCLEOTIDE SEQUENCE [LARGE SCALE GENOMIC DNA]</scope>
    <source>
        <strain evidence="3">A17</strain>
        <strain evidence="4 5">cv. Jemalong A17</strain>
    </source>
</reference>
<proteinExistence type="predicted"/>
<dbReference type="PROSITE" id="PS51354">
    <property type="entry name" value="GLUTAREDOXIN_2"/>
    <property type="match status" value="1"/>
</dbReference>
<dbReference type="Pfam" id="PF04784">
    <property type="entry name" value="DUF547"/>
    <property type="match status" value="1"/>
</dbReference>
<sequence>MEDKELDESNEASVRAVSKLEGDGFASQDEDSDKQSEEEKMPNIGHDDAEFCNEQDDVSPKSLSSQDDEKVEGDAYVVQNKDHGELRQEKIQDNSHDGSNNENEHDRSSDMSSTQGVENMEGDTYVVQNEDHDGSKYENEHAEKLSGSSSSEDVENMERNVCVVQNEDHEESKQATSQNICHNGHEYENEQDDISSEKSSSSDVKNVKEDTYVVQNDDHIESKPDKSQNNSPDVHKHENEVDDDKSSKTSNSQDFENRGDTLDIDNEDHEESKQAKSHNISHDGLKYGNEQSDISSHSSPSQDVENLKVDTYVVQNEDQEESDKVRSENISHDGSKYDNEQDDLSSDTSSFETIEMQKSDACTIHNEDYNKDPNEEKFENLGYDGPGFEKRVDDILENIYGNIDEDKTSNESKTINPIVDVDPGTPHVVEKALALRNFVREKSLVAVSTLMRRLSRKVDEDNSDNKGNDVSDLSRDGESKEVGAENKTDKGEEPITESPLQPIVMKGRIILYTRLGCRETKEVRKFLYMKRLRYVEINIDVYPNRKIELEKVSGSTSVPIVFFNEVLIGDLSKLEALNESGKLDEKIEFIIAESPSFEAPVPPLSGEDDVSTSGPIDEMALIVRKMKESIVVKDRFSKLRRFTNCFLGCEAVDFLSENQYLERKEAVEFGRKLAIQLFFQHVLDENIFEDGNFLYRFLDDDPIVASQCQNIPKGITTVKPKPIKEIASRLRLLSYAMFEAYASEDGRHVDYRSMHGSEEFARYLRIVEELQRVEIMHLSREETIAFFINLYNMMTIHAILVWGHPTGALERRKMFGDFKYIIGGSTYSLSAIQNGVLRGNQRQPYTLMRPFGAKDKRLHVALSFPEPLIHFALVCGTRSGPALRCYSPRDIDSELMDATRSFLRNGGISIDFNAKVAHTSKILKWFSVDFGKNEVEVMKHVSIYLDSSQSEILFDLLATSELKVIYQPYDWDLNC</sequence>
<evidence type="ECO:0000313" key="5">
    <source>
        <dbReference type="Proteomes" id="UP000002051"/>
    </source>
</evidence>
<evidence type="ECO:0000313" key="4">
    <source>
        <dbReference type="EnsemblPlants" id="AES97882"/>
    </source>
</evidence>
<dbReference type="InterPro" id="IPR036249">
    <property type="entry name" value="Thioredoxin-like_sf"/>
</dbReference>
<dbReference type="AlphaFoldDB" id="G7K960"/>
<dbReference type="InterPro" id="IPR002109">
    <property type="entry name" value="Glutaredoxin"/>
</dbReference>
<feature type="compositionally biased region" description="Basic and acidic residues" evidence="1">
    <location>
        <begin position="80"/>
        <end position="96"/>
    </location>
</feature>
<feature type="compositionally biased region" description="Basic and acidic residues" evidence="1">
    <location>
        <begin position="270"/>
        <end position="285"/>
    </location>
</feature>
<dbReference type="InterPro" id="IPR000591">
    <property type="entry name" value="DEP_dom"/>
</dbReference>
<dbReference type="Pfam" id="PF00610">
    <property type="entry name" value="DEP"/>
    <property type="match status" value="1"/>
</dbReference>
<dbReference type="KEGG" id="mtr:11436064"/>
<feature type="compositionally biased region" description="Basic and acidic residues" evidence="1">
    <location>
        <begin position="129"/>
        <end position="144"/>
    </location>
</feature>
<feature type="region of interest" description="Disordered" evidence="1">
    <location>
        <begin position="1"/>
        <end position="352"/>
    </location>
</feature>
<evidence type="ECO:0000313" key="3">
    <source>
        <dbReference type="EMBL" id="AES97882.1"/>
    </source>
</evidence>